<name>A0A813QDU7_9BILA</name>
<dbReference type="AlphaFoldDB" id="A0A813QDU7"/>
<keyword evidence="15" id="KW-1185">Reference proteome</keyword>
<proteinExistence type="inferred from homology"/>
<evidence type="ECO:0000313" key="15">
    <source>
        <dbReference type="Proteomes" id="UP000663832"/>
    </source>
</evidence>
<keyword evidence="8" id="KW-0496">Mitochondrion</keyword>
<dbReference type="Proteomes" id="UP000663832">
    <property type="component" value="Unassembled WGS sequence"/>
</dbReference>
<evidence type="ECO:0000256" key="8">
    <source>
        <dbReference type="ARBA" id="ARBA00023128"/>
    </source>
</evidence>
<evidence type="ECO:0000313" key="13">
    <source>
        <dbReference type="EMBL" id="CAF0765397.1"/>
    </source>
</evidence>
<reference evidence="13" key="1">
    <citation type="submission" date="2021-02" db="EMBL/GenBank/DDBJ databases">
        <authorList>
            <person name="Nowell W R."/>
        </authorList>
    </citation>
    <scope>NUCLEOTIDE SEQUENCE</scope>
</reference>
<feature type="region of interest" description="Disordered" evidence="12">
    <location>
        <begin position="371"/>
        <end position="401"/>
    </location>
</feature>
<dbReference type="GO" id="GO:0090149">
    <property type="term" value="P:mitochondrial membrane fission"/>
    <property type="evidence" value="ECO:0007669"/>
    <property type="project" value="InterPro"/>
</dbReference>
<keyword evidence="7" id="KW-1133">Transmembrane helix</keyword>
<evidence type="ECO:0000256" key="4">
    <source>
        <dbReference type="ARBA" id="ARBA00022692"/>
    </source>
</evidence>
<evidence type="ECO:0000256" key="12">
    <source>
        <dbReference type="SAM" id="MobiDB-lite"/>
    </source>
</evidence>
<dbReference type="GO" id="GO:0005741">
    <property type="term" value="C:mitochondrial outer membrane"/>
    <property type="evidence" value="ECO:0007669"/>
    <property type="project" value="UniProtKB-SubCell"/>
</dbReference>
<feature type="repeat" description="Solcar" evidence="10">
    <location>
        <begin position="256"/>
        <end position="360"/>
    </location>
</feature>
<organism evidence="13 16">
    <name type="scientific">Adineta steineri</name>
    <dbReference type="NCBI Taxonomy" id="433720"/>
    <lineage>
        <taxon>Eukaryota</taxon>
        <taxon>Metazoa</taxon>
        <taxon>Spiralia</taxon>
        <taxon>Gnathifera</taxon>
        <taxon>Rotifera</taxon>
        <taxon>Eurotatoria</taxon>
        <taxon>Bdelloidea</taxon>
        <taxon>Adinetida</taxon>
        <taxon>Adinetidae</taxon>
        <taxon>Adineta</taxon>
    </lineage>
</organism>
<comment type="similarity">
    <text evidence="2 11">Belongs to the mitochondrial carrier (TC 2.A.29) family.</text>
</comment>
<evidence type="ECO:0000256" key="5">
    <source>
        <dbReference type="ARBA" id="ARBA00022737"/>
    </source>
</evidence>
<feature type="compositionally biased region" description="Low complexity" evidence="12">
    <location>
        <begin position="371"/>
        <end position="384"/>
    </location>
</feature>
<dbReference type="Proteomes" id="UP000663877">
    <property type="component" value="Unassembled WGS sequence"/>
</dbReference>
<dbReference type="Pfam" id="PF00153">
    <property type="entry name" value="Mito_carr"/>
    <property type="match status" value="2"/>
</dbReference>
<dbReference type="SUPFAM" id="SSF103506">
    <property type="entry name" value="Mitochondrial carrier"/>
    <property type="match status" value="1"/>
</dbReference>
<protein>
    <recommendedName>
        <fullName evidence="17">Solute carrier family 25 member 46</fullName>
    </recommendedName>
</protein>
<comment type="subcellular location">
    <subcellularLocation>
        <location evidence="1">Mitochondrion outer membrane</location>
        <topology evidence="1">Multi-pass membrane protein</topology>
    </subcellularLocation>
</comment>
<gene>
    <name evidence="13" type="ORF">BJG266_LOCUS3255</name>
    <name evidence="14" type="ORF">QVE165_LOCUS16536</name>
</gene>
<dbReference type="PANTHER" id="PTHR21252">
    <property type="entry name" value="TB1 PROTEIN-RELATED"/>
    <property type="match status" value="1"/>
</dbReference>
<evidence type="ECO:0000313" key="14">
    <source>
        <dbReference type="EMBL" id="CAF1030945.1"/>
    </source>
</evidence>
<evidence type="ECO:0000256" key="9">
    <source>
        <dbReference type="ARBA" id="ARBA00023136"/>
    </source>
</evidence>
<dbReference type="InterPro" id="IPR023395">
    <property type="entry name" value="MCP_dom_sf"/>
</dbReference>
<evidence type="ECO:0000256" key="3">
    <source>
        <dbReference type="ARBA" id="ARBA00022448"/>
    </source>
</evidence>
<dbReference type="EMBL" id="CAJNOI010000007">
    <property type="protein sequence ID" value="CAF0765397.1"/>
    <property type="molecule type" value="Genomic_DNA"/>
</dbReference>
<dbReference type="PANTHER" id="PTHR21252:SF2">
    <property type="entry name" value="MITOCHONDRIAL OUTER MEMBRANE PROTEIN SLC25A46"/>
    <property type="match status" value="1"/>
</dbReference>
<evidence type="ECO:0000313" key="16">
    <source>
        <dbReference type="Proteomes" id="UP000663877"/>
    </source>
</evidence>
<keyword evidence="3 11" id="KW-0813">Transport</keyword>
<evidence type="ECO:0000256" key="10">
    <source>
        <dbReference type="PROSITE-ProRule" id="PRU00282"/>
    </source>
</evidence>
<sequence length="401" mass="44712">MNPTPSALHYPDVVSRSANSNSKQAASNYAAGLKMASLFSEHVLLYPFDVLRRQIQVNNEAVKYHLSPVSVFPVLFKISSQGPAALWKGVLTSLAYNGLVVATDNFLQDLIPVKKSKHNRTQQLRRVVRNIAVRTTAYLIVSPIYYIMLIESVQSVSASDGNLLDGIRDTLIRFVPYSSTITGGRSKMLPIWQILIPAVGLMTGRFICEKILYKIILPTLNAIQEADRYRKRKQRRTAQLSMDDDYEFEENVLLFETTYASLIARIAAGFFGQVLFYPVETIVHRLHVQGVRAIIDNTDTGVGVLPINSSIYYTDFWSCFKSIEETEGSSGLYKGIGCVLLKFSLLYGGMLLAHGVAKKFVIDNKPAIPTSPSVTTTTSTTTRPTWRHEPTTTITTESGQW</sequence>
<comment type="caution">
    <text evidence="13">The sequence shown here is derived from an EMBL/GenBank/DDBJ whole genome shotgun (WGS) entry which is preliminary data.</text>
</comment>
<keyword evidence="4 10" id="KW-0812">Transmembrane</keyword>
<feature type="compositionally biased region" description="Polar residues" evidence="12">
    <location>
        <begin position="391"/>
        <end position="401"/>
    </location>
</feature>
<keyword evidence="9 10" id="KW-0472">Membrane</keyword>
<evidence type="ECO:0000256" key="11">
    <source>
        <dbReference type="RuleBase" id="RU000488"/>
    </source>
</evidence>
<dbReference type="Gene3D" id="1.50.40.10">
    <property type="entry name" value="Mitochondrial carrier domain"/>
    <property type="match status" value="2"/>
</dbReference>
<evidence type="ECO:0000256" key="7">
    <source>
        <dbReference type="ARBA" id="ARBA00022989"/>
    </source>
</evidence>
<dbReference type="OrthoDB" id="2403262at2759"/>
<dbReference type="PROSITE" id="PS50920">
    <property type="entry name" value="SOLCAR"/>
    <property type="match status" value="1"/>
</dbReference>
<keyword evidence="6" id="KW-1000">Mitochondrion outer membrane</keyword>
<dbReference type="InterPro" id="IPR018108">
    <property type="entry name" value="MCP_transmembrane"/>
</dbReference>
<evidence type="ECO:0008006" key="17">
    <source>
        <dbReference type="Google" id="ProtNLM"/>
    </source>
</evidence>
<evidence type="ECO:0000256" key="6">
    <source>
        <dbReference type="ARBA" id="ARBA00022787"/>
    </source>
</evidence>
<dbReference type="EMBL" id="CAJNOM010000093">
    <property type="protein sequence ID" value="CAF1030945.1"/>
    <property type="molecule type" value="Genomic_DNA"/>
</dbReference>
<evidence type="ECO:0000256" key="2">
    <source>
        <dbReference type="ARBA" id="ARBA00006375"/>
    </source>
</evidence>
<evidence type="ECO:0000256" key="1">
    <source>
        <dbReference type="ARBA" id="ARBA00004374"/>
    </source>
</evidence>
<keyword evidence="5" id="KW-0677">Repeat</keyword>
<accession>A0A813QDU7</accession>
<dbReference type="InterPro" id="IPR039158">
    <property type="entry name" value="SLC25A46"/>
</dbReference>